<evidence type="ECO:0000313" key="4">
    <source>
        <dbReference type="EMBL" id="CPC16838.1"/>
    </source>
</evidence>
<evidence type="ECO:0000313" key="5">
    <source>
        <dbReference type="Proteomes" id="UP000039021"/>
    </source>
</evidence>
<evidence type="ECO:0000313" key="3">
    <source>
        <dbReference type="EMBL" id="COW85127.1"/>
    </source>
</evidence>
<evidence type="ECO:0000313" key="6">
    <source>
        <dbReference type="Proteomes" id="UP000039217"/>
    </source>
</evidence>
<accession>A0A655FQ33</accession>
<dbReference type="Proteomes" id="UP000050164">
    <property type="component" value="Unassembled WGS sequence"/>
</dbReference>
<gene>
    <name evidence="2" type="ORF">ERS007661_03957</name>
    <name evidence="3" type="ORF">ERS007720_03410</name>
    <name evidence="4" type="ORF">ERS007739_05591</name>
    <name evidence="1" type="ORF">ERS027659_02990</name>
</gene>
<dbReference type="EMBL" id="CNFT01000798">
    <property type="protein sequence ID" value="CKS35867.1"/>
    <property type="molecule type" value="Genomic_DNA"/>
</dbReference>
<evidence type="ECO:0000313" key="7">
    <source>
        <dbReference type="Proteomes" id="UP000044938"/>
    </source>
</evidence>
<dbReference type="Proteomes" id="UP000039217">
    <property type="component" value="Unassembled WGS sequence"/>
</dbReference>
<proteinExistence type="predicted"/>
<dbReference type="Proteomes" id="UP000039021">
    <property type="component" value="Unassembled WGS sequence"/>
</dbReference>
<dbReference type="AlphaFoldDB" id="A0A655FQ33"/>
<name>A0A655FQ33_MYCTX</name>
<dbReference type="Proteomes" id="UP000044938">
    <property type="component" value="Unassembled WGS sequence"/>
</dbReference>
<reference evidence="4" key="1">
    <citation type="submission" date="2015-03" db="EMBL/GenBank/DDBJ databases">
        <authorList>
            <consortium name="Pathogen Informatics"/>
            <person name="Murphy D."/>
        </authorList>
    </citation>
    <scope>NUCLEOTIDE SEQUENCE</scope>
    <source>
        <strain evidence="4">N09902308</strain>
    </source>
</reference>
<reference evidence="5 6" key="2">
    <citation type="submission" date="2015-03" db="EMBL/GenBank/DDBJ databases">
        <authorList>
            <consortium name="Pathogen Informatics"/>
        </authorList>
    </citation>
    <scope>NUCLEOTIDE SEQUENCE [LARGE SCALE GENOMIC DNA]</scope>
    <source>
        <strain evidence="1 8">Bir 185</strain>
        <strain evidence="2 6">D00501624</strain>
        <strain evidence="3 7">M09401471</strain>
        <strain evidence="5">N09902308</strain>
    </source>
</reference>
<sequence>MAISTAELTSSGATTMSSCAMNAPIDTPTTRAGAMSRVSISAAVSATMVCVVKPSAFSVAPMPRLSNVMHRYPAARKAGT</sequence>
<evidence type="ECO:0000313" key="8">
    <source>
        <dbReference type="Proteomes" id="UP000050164"/>
    </source>
</evidence>
<evidence type="ECO:0000313" key="1">
    <source>
        <dbReference type="EMBL" id="CKS35867.1"/>
    </source>
</evidence>
<protein>
    <submittedName>
        <fullName evidence="4">Uncharacterized protein</fullName>
    </submittedName>
</protein>
<evidence type="ECO:0000313" key="2">
    <source>
        <dbReference type="EMBL" id="CNW42605.1"/>
    </source>
</evidence>
<dbReference type="EMBL" id="CQQC01002013">
    <property type="protein sequence ID" value="CNW42605.1"/>
    <property type="molecule type" value="Genomic_DNA"/>
</dbReference>
<dbReference type="EMBL" id="CSBK01004785">
    <property type="protein sequence ID" value="CPC16838.1"/>
    <property type="molecule type" value="Genomic_DNA"/>
</dbReference>
<dbReference type="EMBL" id="CSAJ01000542">
    <property type="protein sequence ID" value="COW85127.1"/>
    <property type="molecule type" value="Genomic_DNA"/>
</dbReference>
<organism evidence="4 5">
    <name type="scientific">Mycobacterium tuberculosis</name>
    <dbReference type="NCBI Taxonomy" id="1773"/>
    <lineage>
        <taxon>Bacteria</taxon>
        <taxon>Bacillati</taxon>
        <taxon>Actinomycetota</taxon>
        <taxon>Actinomycetes</taxon>
        <taxon>Mycobacteriales</taxon>
        <taxon>Mycobacteriaceae</taxon>
        <taxon>Mycobacterium</taxon>
        <taxon>Mycobacterium tuberculosis complex</taxon>
    </lineage>
</organism>